<feature type="transmembrane region" description="Helical" evidence="6">
    <location>
        <begin position="41"/>
        <end position="59"/>
    </location>
</feature>
<evidence type="ECO:0000256" key="5">
    <source>
        <dbReference type="ARBA" id="ARBA00023136"/>
    </source>
</evidence>
<keyword evidence="6" id="KW-0915">Sodium</keyword>
<evidence type="ECO:0000256" key="6">
    <source>
        <dbReference type="HAMAP-Rule" id="MF_01844"/>
    </source>
</evidence>
<keyword evidence="6" id="KW-0406">Ion transport</keyword>
<keyword evidence="2 6" id="KW-1003">Cell membrane</keyword>
<dbReference type="InterPro" id="IPR023171">
    <property type="entry name" value="Na/H_antiporter_dom_sf"/>
</dbReference>
<dbReference type="GO" id="GO:0005886">
    <property type="term" value="C:plasma membrane"/>
    <property type="evidence" value="ECO:0007669"/>
    <property type="project" value="UniProtKB-SubCell"/>
</dbReference>
<evidence type="ECO:0000256" key="1">
    <source>
        <dbReference type="ARBA" id="ARBA00004429"/>
    </source>
</evidence>
<protein>
    <recommendedName>
        <fullName evidence="6">Na(+)/H(+) antiporter NhaA</fullName>
    </recommendedName>
    <alternativeName>
        <fullName evidence="6">Sodium/proton antiporter NhaA</fullName>
    </alternativeName>
</protein>
<keyword evidence="7" id="KW-0732">Signal</keyword>
<dbReference type="Pfam" id="PF06965">
    <property type="entry name" value="Na_H_antiport_1"/>
    <property type="match status" value="1"/>
</dbReference>
<feature type="transmembrane region" description="Helical" evidence="6">
    <location>
        <begin position="343"/>
        <end position="362"/>
    </location>
</feature>
<name>A0A839A885_9HYPH</name>
<feature type="transmembrane region" description="Helical" evidence="6">
    <location>
        <begin position="309"/>
        <end position="331"/>
    </location>
</feature>
<dbReference type="Gene3D" id="1.20.1530.10">
    <property type="entry name" value="Na+/H+ antiporter like domain"/>
    <property type="match status" value="1"/>
</dbReference>
<evidence type="ECO:0000256" key="7">
    <source>
        <dbReference type="SAM" id="SignalP"/>
    </source>
</evidence>
<keyword evidence="3 6" id="KW-0812">Transmembrane</keyword>
<feature type="transmembrane region" description="Helical" evidence="6">
    <location>
        <begin position="71"/>
        <end position="93"/>
    </location>
</feature>
<evidence type="ECO:0000313" key="9">
    <source>
        <dbReference type="Proteomes" id="UP000541109"/>
    </source>
</evidence>
<feature type="transmembrane region" description="Helical" evidence="6">
    <location>
        <begin position="162"/>
        <end position="180"/>
    </location>
</feature>
<dbReference type="GO" id="GO:0015385">
    <property type="term" value="F:sodium:proton antiporter activity"/>
    <property type="evidence" value="ECO:0007669"/>
    <property type="project" value="UniProtKB-UniRule"/>
</dbReference>
<keyword evidence="6" id="KW-0739">Sodium transport</keyword>
<feature type="transmembrane region" description="Helical" evidence="6">
    <location>
        <begin position="187"/>
        <end position="203"/>
    </location>
</feature>
<keyword evidence="9" id="KW-1185">Reference proteome</keyword>
<dbReference type="PANTHER" id="PTHR30341">
    <property type="entry name" value="SODIUM ION/PROTON ANTIPORTER NHAA-RELATED"/>
    <property type="match status" value="1"/>
</dbReference>
<feature type="transmembrane region" description="Helical" evidence="6">
    <location>
        <begin position="105"/>
        <end position="127"/>
    </location>
</feature>
<sequence>MLVAIALGMVAANSSLAESYAFLHHYPLRLGLPPLQVEAPLIDWINQGLLTVFFFQIGLHTKHEMTTGALASPGAAAIPAAAALGGMILPAAVYTTFNYFDPVKLGGWAIPIATDIVLVLGFLSLFGGRLVPGIIAFVTTAAIFDDLGAVIVIALFYGEIEAVWPLAVIATGLLGLLGLNRCLHTRLAPYLLAGVVLWFGLVATGLEGAVAGAVVGLSLPLSAFPAHSASHTERRISPVALFFVVPVFAFFNGGVPLEFAHPALATDSVALGIAAALVFGKPAGVLAGTLLAVRLGFGSLPAGVTARDIAATALLAGLGFTMSLFIVTIAFHDPLLTDTAKLAVLAGSGLSAVIALITLTTGTRKTE</sequence>
<organism evidence="8 9">
    <name type="scientific">Stappia albiluteola</name>
    <dbReference type="NCBI Taxonomy" id="2758565"/>
    <lineage>
        <taxon>Bacteria</taxon>
        <taxon>Pseudomonadati</taxon>
        <taxon>Pseudomonadota</taxon>
        <taxon>Alphaproteobacteria</taxon>
        <taxon>Hyphomicrobiales</taxon>
        <taxon>Stappiaceae</taxon>
        <taxon>Stappia</taxon>
    </lineage>
</organism>
<evidence type="ECO:0000256" key="4">
    <source>
        <dbReference type="ARBA" id="ARBA00022989"/>
    </source>
</evidence>
<reference evidence="8 9" key="1">
    <citation type="submission" date="2020-07" db="EMBL/GenBank/DDBJ databases">
        <title>Stappia sp., F7233, whole genome shotgun sequencing project.</title>
        <authorList>
            <person name="Jiang S."/>
            <person name="Liu Z.W."/>
            <person name="Du Z.J."/>
        </authorList>
    </citation>
    <scope>NUCLEOTIDE SEQUENCE [LARGE SCALE GENOMIC DNA]</scope>
    <source>
        <strain evidence="8 9">F7233</strain>
    </source>
</reference>
<feature type="transmembrane region" description="Helical" evidence="6">
    <location>
        <begin position="239"/>
        <end position="257"/>
    </location>
</feature>
<feature type="transmembrane region" description="Helical" evidence="6">
    <location>
        <begin position="269"/>
        <end position="297"/>
    </location>
</feature>
<dbReference type="EMBL" id="JACFXV010000006">
    <property type="protein sequence ID" value="MBA5775531.1"/>
    <property type="molecule type" value="Genomic_DNA"/>
</dbReference>
<keyword evidence="6" id="KW-0050">Antiport</keyword>
<accession>A0A839A885</accession>
<feature type="signal peptide" evidence="7">
    <location>
        <begin position="1"/>
        <end position="17"/>
    </location>
</feature>
<evidence type="ECO:0000313" key="8">
    <source>
        <dbReference type="EMBL" id="MBA5775531.1"/>
    </source>
</evidence>
<dbReference type="PANTHER" id="PTHR30341:SF0">
    <property type="entry name" value="NA(+)_H(+) ANTIPORTER NHAA"/>
    <property type="match status" value="1"/>
</dbReference>
<feature type="transmembrane region" description="Helical" evidence="6">
    <location>
        <begin position="134"/>
        <end position="156"/>
    </location>
</feature>
<comment type="caution">
    <text evidence="8">The sequence shown here is derived from an EMBL/GenBank/DDBJ whole genome shotgun (WGS) entry which is preliminary data.</text>
</comment>
<keyword evidence="5 6" id="KW-0472">Membrane</keyword>
<proteinExistence type="inferred from homology"/>
<dbReference type="Proteomes" id="UP000541109">
    <property type="component" value="Unassembled WGS sequence"/>
</dbReference>
<dbReference type="HAMAP" id="MF_01844">
    <property type="entry name" value="NhaA"/>
    <property type="match status" value="1"/>
</dbReference>
<dbReference type="NCBIfam" id="TIGR00773">
    <property type="entry name" value="NhaA"/>
    <property type="match status" value="1"/>
</dbReference>
<keyword evidence="4 6" id="KW-1133">Transmembrane helix</keyword>
<comment type="function">
    <text evidence="6">Na(+)/H(+) antiporter that extrudes sodium in exchange for external protons.</text>
</comment>
<comment type="similarity">
    <text evidence="6">Belongs to the NhaA Na(+)/H(+) (TC 2.A.33) antiporter family.</text>
</comment>
<dbReference type="GO" id="GO:0006885">
    <property type="term" value="P:regulation of pH"/>
    <property type="evidence" value="ECO:0007669"/>
    <property type="project" value="UniProtKB-UniRule"/>
</dbReference>
<comment type="catalytic activity">
    <reaction evidence="6">
        <text>Na(+)(in) + 2 H(+)(out) = Na(+)(out) + 2 H(+)(in)</text>
        <dbReference type="Rhea" id="RHEA:29251"/>
        <dbReference type="ChEBI" id="CHEBI:15378"/>
        <dbReference type="ChEBI" id="CHEBI:29101"/>
    </reaction>
</comment>
<keyword evidence="6" id="KW-0813">Transport</keyword>
<comment type="subcellular location">
    <subcellularLocation>
        <location evidence="1">Cell inner membrane</location>
        <topology evidence="1">Multi-pass membrane protein</topology>
    </subcellularLocation>
    <subcellularLocation>
        <location evidence="6">Cell membrane</location>
        <topology evidence="6">Multi-pass membrane protein</topology>
    </subcellularLocation>
</comment>
<evidence type="ECO:0000256" key="3">
    <source>
        <dbReference type="ARBA" id="ARBA00022692"/>
    </source>
</evidence>
<dbReference type="InterPro" id="IPR004670">
    <property type="entry name" value="NhaA"/>
</dbReference>
<feature type="chain" id="PRO_5032411457" description="Na(+)/H(+) antiporter NhaA" evidence="7">
    <location>
        <begin position="18"/>
        <end position="367"/>
    </location>
</feature>
<dbReference type="AlphaFoldDB" id="A0A839A885"/>
<gene>
    <name evidence="6 8" type="primary">nhaA</name>
    <name evidence="8" type="ORF">H2509_00150</name>
</gene>
<feature type="transmembrane region" description="Helical" evidence="6">
    <location>
        <begin position="209"/>
        <end position="227"/>
    </location>
</feature>
<evidence type="ECO:0000256" key="2">
    <source>
        <dbReference type="ARBA" id="ARBA00022475"/>
    </source>
</evidence>